<gene>
    <name evidence="2" type="ORF">TNCV_4648211</name>
</gene>
<dbReference type="PANTHER" id="PTHR47331">
    <property type="entry name" value="PHD-TYPE DOMAIN-CONTAINING PROTEIN"/>
    <property type="match status" value="1"/>
</dbReference>
<name>A0A8X6STD3_TRICX</name>
<dbReference type="Pfam" id="PF18701">
    <property type="entry name" value="DUF5641"/>
    <property type="match status" value="1"/>
</dbReference>
<evidence type="ECO:0000259" key="1">
    <source>
        <dbReference type="Pfam" id="PF18701"/>
    </source>
</evidence>
<protein>
    <submittedName>
        <fullName evidence="2">Integrase catalytic domain-containing protein</fullName>
    </submittedName>
</protein>
<feature type="domain" description="DUF5641" evidence="1">
    <location>
        <begin position="29"/>
        <end position="116"/>
    </location>
</feature>
<comment type="caution">
    <text evidence="2">The sequence shown here is derived from an EMBL/GenBank/DDBJ whole genome shotgun (WGS) entry which is preliminary data.</text>
</comment>
<dbReference type="AlphaFoldDB" id="A0A8X6STD3"/>
<dbReference type="InterPro" id="IPR040676">
    <property type="entry name" value="DUF5641"/>
</dbReference>
<dbReference type="PANTHER" id="PTHR47331:SF1">
    <property type="entry name" value="GAG-LIKE PROTEIN"/>
    <property type="match status" value="1"/>
</dbReference>
<organism evidence="2 3">
    <name type="scientific">Trichonephila clavipes</name>
    <name type="common">Golden silk orbweaver</name>
    <name type="synonym">Nephila clavipes</name>
    <dbReference type="NCBI Taxonomy" id="2585209"/>
    <lineage>
        <taxon>Eukaryota</taxon>
        <taxon>Metazoa</taxon>
        <taxon>Ecdysozoa</taxon>
        <taxon>Arthropoda</taxon>
        <taxon>Chelicerata</taxon>
        <taxon>Arachnida</taxon>
        <taxon>Araneae</taxon>
        <taxon>Araneomorphae</taxon>
        <taxon>Entelegynae</taxon>
        <taxon>Araneoidea</taxon>
        <taxon>Nephilidae</taxon>
        <taxon>Trichonephila</taxon>
    </lineage>
</organism>
<accession>A0A8X6STD3</accession>
<evidence type="ECO:0000313" key="2">
    <source>
        <dbReference type="EMBL" id="GFY19649.1"/>
    </source>
</evidence>
<dbReference type="Proteomes" id="UP000887159">
    <property type="component" value="Unassembled WGS sequence"/>
</dbReference>
<evidence type="ECO:0000313" key="3">
    <source>
        <dbReference type="Proteomes" id="UP000887159"/>
    </source>
</evidence>
<dbReference type="EMBL" id="BMAU01021353">
    <property type="protein sequence ID" value="GFY19649.1"/>
    <property type="molecule type" value="Genomic_DNA"/>
</dbReference>
<keyword evidence="3" id="KW-1185">Reference proteome</keyword>
<proteinExistence type="predicted"/>
<reference evidence="2" key="1">
    <citation type="submission" date="2020-08" db="EMBL/GenBank/DDBJ databases">
        <title>Multicomponent nature underlies the extraordinary mechanical properties of spider dragline silk.</title>
        <authorList>
            <person name="Kono N."/>
            <person name="Nakamura H."/>
            <person name="Mori M."/>
            <person name="Yoshida Y."/>
            <person name="Ohtoshi R."/>
            <person name="Malay A.D."/>
            <person name="Moran D.A.P."/>
            <person name="Tomita M."/>
            <person name="Numata K."/>
            <person name="Arakawa K."/>
        </authorList>
    </citation>
    <scope>NUCLEOTIDE SEQUENCE</scope>
</reference>
<sequence length="165" mass="19556">MFLQEIPEVGVPDLDHIDKINLTRRLWYRQTLREELRKRFRGEYLGNLMLKQTNEKSSYELKVGDIVLIENEDKKRAFWPLGRIVKLYPGKDNYARLVKVKTSNGEVLRPIQLLYPLEIQPESEVNSKRADAEPEKISTSLQELLKERITRSDRVIELPSRFRDF</sequence>